<name>A0AAD3SW78_NEPGR</name>
<accession>A0AAD3SW78</accession>
<evidence type="ECO:0000313" key="1">
    <source>
        <dbReference type="EMBL" id="GMH19218.1"/>
    </source>
</evidence>
<comment type="caution">
    <text evidence="1">The sequence shown here is derived from an EMBL/GenBank/DDBJ whole genome shotgun (WGS) entry which is preliminary data.</text>
</comment>
<gene>
    <name evidence="1" type="ORF">Nepgr_021059</name>
</gene>
<organism evidence="1 2">
    <name type="scientific">Nepenthes gracilis</name>
    <name type="common">Slender pitcher plant</name>
    <dbReference type="NCBI Taxonomy" id="150966"/>
    <lineage>
        <taxon>Eukaryota</taxon>
        <taxon>Viridiplantae</taxon>
        <taxon>Streptophyta</taxon>
        <taxon>Embryophyta</taxon>
        <taxon>Tracheophyta</taxon>
        <taxon>Spermatophyta</taxon>
        <taxon>Magnoliopsida</taxon>
        <taxon>eudicotyledons</taxon>
        <taxon>Gunneridae</taxon>
        <taxon>Pentapetalae</taxon>
        <taxon>Caryophyllales</taxon>
        <taxon>Nepenthaceae</taxon>
        <taxon>Nepenthes</taxon>
    </lineage>
</organism>
<evidence type="ECO:0000313" key="2">
    <source>
        <dbReference type="Proteomes" id="UP001279734"/>
    </source>
</evidence>
<dbReference type="EMBL" id="BSYO01000020">
    <property type="protein sequence ID" value="GMH19218.1"/>
    <property type="molecule type" value="Genomic_DNA"/>
</dbReference>
<dbReference type="Proteomes" id="UP001279734">
    <property type="component" value="Unassembled WGS sequence"/>
</dbReference>
<keyword evidence="2" id="KW-1185">Reference proteome</keyword>
<sequence>MLVVLLVIADPARMSLGSWWLNCYVNLLTAAEMVQCHILAAGIVLDDLVTGSYWLKLVALPFLLPLMAATAPVLRSRVKGSCWLAEVELEVVAALMKMEYAVASAFMLPFAHM</sequence>
<dbReference type="AlphaFoldDB" id="A0AAD3SW78"/>
<protein>
    <submittedName>
        <fullName evidence="1">Uncharacterized protein</fullName>
    </submittedName>
</protein>
<proteinExistence type="predicted"/>
<reference evidence="1" key="1">
    <citation type="submission" date="2023-05" db="EMBL/GenBank/DDBJ databases">
        <title>Nepenthes gracilis genome sequencing.</title>
        <authorList>
            <person name="Fukushima K."/>
        </authorList>
    </citation>
    <scope>NUCLEOTIDE SEQUENCE</scope>
    <source>
        <strain evidence="1">SING2019-196</strain>
    </source>
</reference>